<accession>A0A914VVT4</accession>
<evidence type="ECO:0000313" key="2">
    <source>
        <dbReference type="WBParaSite" id="PSAMB.scaffold2601size22324.g18442.t1"/>
    </source>
</evidence>
<organism evidence="1 2">
    <name type="scientific">Plectus sambesii</name>
    <dbReference type="NCBI Taxonomy" id="2011161"/>
    <lineage>
        <taxon>Eukaryota</taxon>
        <taxon>Metazoa</taxon>
        <taxon>Ecdysozoa</taxon>
        <taxon>Nematoda</taxon>
        <taxon>Chromadorea</taxon>
        <taxon>Plectida</taxon>
        <taxon>Plectina</taxon>
        <taxon>Plectoidea</taxon>
        <taxon>Plectidae</taxon>
        <taxon>Plectus</taxon>
    </lineage>
</organism>
<dbReference type="AlphaFoldDB" id="A0A914VVT4"/>
<dbReference type="WBParaSite" id="PSAMB.scaffold2601size22324.g18442.t1">
    <property type="protein sequence ID" value="PSAMB.scaffold2601size22324.g18442.t1"/>
    <property type="gene ID" value="PSAMB.scaffold2601size22324.g18442"/>
</dbReference>
<reference evidence="2" key="1">
    <citation type="submission" date="2022-11" db="UniProtKB">
        <authorList>
            <consortium name="WormBaseParasite"/>
        </authorList>
    </citation>
    <scope>IDENTIFICATION</scope>
</reference>
<keyword evidence="1" id="KW-1185">Reference proteome</keyword>
<proteinExistence type="predicted"/>
<evidence type="ECO:0000313" key="1">
    <source>
        <dbReference type="Proteomes" id="UP000887566"/>
    </source>
</evidence>
<sequence length="252" mass="28733">MAFLFLRNVDSEETNRYLEENFPTRHCPLAKLRSVIPNLDCTNKTPLKCARAARVLAQDQFKREGSHLGGYAWGAVTIQSNSTIGEMTAWSIKAVKPSGWFCTTLSKDGSFVVHIFRTGYRFRNSTQDQWTYLAQPRHSSEVCPLASIRRYVEQLGSQPKNASNFANELVNFAKFAYPSGQFDHEQFNVMVVTSQGRKLLGREMDYSFPVYFYDGHGAWCMKSTANGWLVIVIKIGYEDPNEESFSHSRRVL</sequence>
<dbReference type="Proteomes" id="UP000887566">
    <property type="component" value="Unplaced"/>
</dbReference>
<protein>
    <submittedName>
        <fullName evidence="2">Uncharacterized protein</fullName>
    </submittedName>
</protein>
<name>A0A914VVT4_9BILA</name>